<name>A0A8I0APC8_9FIRM</name>
<keyword evidence="2" id="KW-1185">Reference proteome</keyword>
<evidence type="ECO:0000313" key="2">
    <source>
        <dbReference type="Proteomes" id="UP000615234"/>
    </source>
</evidence>
<dbReference type="AlphaFoldDB" id="A0A8I0APC8"/>
<proteinExistence type="predicted"/>
<protein>
    <submittedName>
        <fullName evidence="1">Uncharacterized protein</fullName>
    </submittedName>
</protein>
<dbReference type="EMBL" id="JACOOX010000003">
    <property type="protein sequence ID" value="MBC5662615.1"/>
    <property type="molecule type" value="Genomic_DNA"/>
</dbReference>
<comment type="caution">
    <text evidence="1">The sequence shown here is derived from an EMBL/GenBank/DDBJ whole genome shotgun (WGS) entry which is preliminary data.</text>
</comment>
<sequence>MEKEFKNAFDYKVIYVFEINDEKHRGKVKIGDATRIRQKLLSFLPLIAES</sequence>
<evidence type="ECO:0000313" key="1">
    <source>
        <dbReference type="EMBL" id="MBC5662615.1"/>
    </source>
</evidence>
<reference evidence="1 2" key="1">
    <citation type="submission" date="2020-08" db="EMBL/GenBank/DDBJ databases">
        <title>Genome public.</title>
        <authorList>
            <person name="Liu C."/>
            <person name="Sun Q."/>
        </authorList>
    </citation>
    <scope>NUCLEOTIDE SEQUENCE [LARGE SCALE GENOMIC DNA]</scope>
    <source>
        <strain evidence="1 2">NSJ-10</strain>
    </source>
</reference>
<gene>
    <name evidence="1" type="ORF">H8S09_06845</name>
</gene>
<accession>A0A8I0APC8</accession>
<dbReference type="RefSeq" id="WP_186847600.1">
    <property type="nucleotide sequence ID" value="NZ_JACOOX010000003.1"/>
</dbReference>
<dbReference type="Proteomes" id="UP000615234">
    <property type="component" value="Unassembled WGS sequence"/>
</dbReference>
<organism evidence="1 2">
    <name type="scientific">Coprococcus hominis</name>
    <name type="common">ex Liu et al. 2022</name>
    <dbReference type="NCBI Taxonomy" id="2763039"/>
    <lineage>
        <taxon>Bacteria</taxon>
        <taxon>Bacillati</taxon>
        <taxon>Bacillota</taxon>
        <taxon>Clostridia</taxon>
        <taxon>Lachnospirales</taxon>
        <taxon>Lachnospiraceae</taxon>
        <taxon>Coprococcus</taxon>
    </lineage>
</organism>